<name>A0A2S0UQ12_9RHOB</name>
<dbReference type="EMBL" id="CP028918">
    <property type="protein sequence ID" value="AWB49887.1"/>
    <property type="molecule type" value="Genomic_DNA"/>
</dbReference>
<dbReference type="InterPro" id="IPR015797">
    <property type="entry name" value="NUDIX_hydrolase-like_dom_sf"/>
</dbReference>
<dbReference type="InterPro" id="IPR000086">
    <property type="entry name" value="NUDIX_hydrolase_dom"/>
</dbReference>
<dbReference type="PROSITE" id="PS51462">
    <property type="entry name" value="NUDIX"/>
    <property type="match status" value="1"/>
</dbReference>
<organism evidence="4 5">
    <name type="scientific">Paragemmobacter aquarius</name>
    <dbReference type="NCBI Taxonomy" id="2169400"/>
    <lineage>
        <taxon>Bacteria</taxon>
        <taxon>Pseudomonadati</taxon>
        <taxon>Pseudomonadota</taxon>
        <taxon>Alphaproteobacteria</taxon>
        <taxon>Rhodobacterales</taxon>
        <taxon>Paracoccaceae</taxon>
        <taxon>Paragemmobacter</taxon>
    </lineage>
</organism>
<dbReference type="KEGG" id="geh:HYN69_16455"/>
<gene>
    <name evidence="4" type="ORF">HYN69_16455</name>
</gene>
<dbReference type="AlphaFoldDB" id="A0A2S0UQ12"/>
<dbReference type="OrthoDB" id="289720at2"/>
<dbReference type="SUPFAM" id="SSF55811">
    <property type="entry name" value="Nudix"/>
    <property type="match status" value="1"/>
</dbReference>
<dbReference type="Gene3D" id="3.90.79.10">
    <property type="entry name" value="Nucleoside Triphosphate Pyrophosphohydrolase"/>
    <property type="match status" value="1"/>
</dbReference>
<proteinExistence type="predicted"/>
<dbReference type="GO" id="GO:0016787">
    <property type="term" value="F:hydrolase activity"/>
    <property type="evidence" value="ECO:0007669"/>
    <property type="project" value="UniProtKB-KW"/>
</dbReference>
<comment type="cofactor">
    <cofactor evidence="1">
        <name>Mg(2+)</name>
        <dbReference type="ChEBI" id="CHEBI:18420"/>
    </cofactor>
</comment>
<keyword evidence="5" id="KW-1185">Reference proteome</keyword>
<dbReference type="Pfam" id="PF00293">
    <property type="entry name" value="NUDIX"/>
    <property type="match status" value="1"/>
</dbReference>
<protein>
    <submittedName>
        <fullName evidence="4">DNA mismatch repair protein MutT</fullName>
    </submittedName>
</protein>
<evidence type="ECO:0000259" key="3">
    <source>
        <dbReference type="PROSITE" id="PS51462"/>
    </source>
</evidence>
<evidence type="ECO:0000256" key="1">
    <source>
        <dbReference type="ARBA" id="ARBA00001946"/>
    </source>
</evidence>
<reference evidence="4 5" key="1">
    <citation type="submission" date="2018-04" db="EMBL/GenBank/DDBJ databases">
        <title>Genome sequencing of Gemmobacter.</title>
        <authorList>
            <person name="Yi H."/>
            <person name="Baek M.-G."/>
        </authorList>
    </citation>
    <scope>NUCLEOTIDE SEQUENCE [LARGE SCALE GENOMIC DNA]</scope>
    <source>
        <strain evidence="4 5">HYN0069</strain>
    </source>
</reference>
<evidence type="ECO:0000256" key="2">
    <source>
        <dbReference type="ARBA" id="ARBA00022801"/>
    </source>
</evidence>
<keyword evidence="2" id="KW-0378">Hydrolase</keyword>
<evidence type="ECO:0000313" key="4">
    <source>
        <dbReference type="EMBL" id="AWB49887.1"/>
    </source>
</evidence>
<feature type="domain" description="Nudix hydrolase" evidence="3">
    <location>
        <begin position="6"/>
        <end position="140"/>
    </location>
</feature>
<sequence length="153" mass="16689">MTDGDPDFVGAKAVLLCVDRVLVYQRDDFAGLPWAGLWDLPGGGREGNESAQACVLREIAEEFGLALPERRLLLRQELPSMADPARASWLFGGWLDEAEIAAIRFGDEGQRWEMMSVAGFMAHGAAIPEMQRRVGLVWSALGRGAKCITGPTE</sequence>
<evidence type="ECO:0000313" key="5">
    <source>
        <dbReference type="Proteomes" id="UP000244496"/>
    </source>
</evidence>
<accession>A0A2S0UQ12</accession>
<dbReference type="PROSITE" id="PS00893">
    <property type="entry name" value="NUDIX_BOX"/>
    <property type="match status" value="1"/>
</dbReference>
<dbReference type="InterPro" id="IPR020084">
    <property type="entry name" value="NUDIX_hydrolase_CS"/>
</dbReference>
<dbReference type="RefSeq" id="WP_108436703.1">
    <property type="nucleotide sequence ID" value="NZ_CP028918.1"/>
</dbReference>
<dbReference type="Proteomes" id="UP000244496">
    <property type="component" value="Chromosome"/>
</dbReference>